<gene>
    <name evidence="1" type="ordered locus">Smed_6043</name>
</gene>
<accession>A6UM21</accession>
<organism evidence="1 2">
    <name type="scientific">Sinorhizobium medicae (strain WSM419)</name>
    <name type="common">Ensifer medicae</name>
    <dbReference type="NCBI Taxonomy" id="366394"/>
    <lineage>
        <taxon>Bacteria</taxon>
        <taxon>Pseudomonadati</taxon>
        <taxon>Pseudomonadota</taxon>
        <taxon>Alphaproteobacteria</taxon>
        <taxon>Hyphomicrobiales</taxon>
        <taxon>Rhizobiaceae</taxon>
        <taxon>Sinorhizobium/Ensifer group</taxon>
        <taxon>Sinorhizobium</taxon>
    </lineage>
</organism>
<reference evidence="2" key="1">
    <citation type="submission" date="2007-06" db="EMBL/GenBank/DDBJ databases">
        <title>Complete sequence of Sinorhizobium medicae WSM419 plasmid pSMED02.</title>
        <authorList>
            <consortium name="US DOE Joint Genome Institute"/>
            <person name="Copeland A."/>
            <person name="Lucas S."/>
            <person name="Lapidus A."/>
            <person name="Barry K."/>
            <person name="Glavina del Rio T."/>
            <person name="Dalin E."/>
            <person name="Tice H."/>
            <person name="Pitluck S."/>
            <person name="Chain P."/>
            <person name="Malfatti S."/>
            <person name="Shin M."/>
            <person name="Vergez L."/>
            <person name="Schmutz J."/>
            <person name="Larimer F."/>
            <person name="Land M."/>
            <person name="Hauser L."/>
            <person name="Kyrpides N."/>
            <person name="Mikhailova N."/>
            <person name="Reeve W.G."/>
            <person name="Richardson P."/>
        </authorList>
    </citation>
    <scope>NUCLEOTIDE SEQUENCE [LARGE SCALE GENOMIC DNA]</scope>
    <source>
        <strain evidence="2">WSM419</strain>
        <plasmid evidence="2">Plasmid pSMED02</plasmid>
    </source>
</reference>
<protein>
    <submittedName>
        <fullName evidence="1">Uncharacterized protein</fullName>
    </submittedName>
</protein>
<keyword evidence="1" id="KW-0614">Plasmid</keyword>
<dbReference type="HOGENOM" id="CLU_2652533_0_0_5"/>
<evidence type="ECO:0000313" key="2">
    <source>
        <dbReference type="Proteomes" id="UP000001108"/>
    </source>
</evidence>
<geneLocation type="plasmid" evidence="1 2">
    <name>pSMED02</name>
</geneLocation>
<dbReference type="EMBL" id="CP000740">
    <property type="protein sequence ID" value="ABR64701.1"/>
    <property type="molecule type" value="Genomic_DNA"/>
</dbReference>
<dbReference type="AlphaFoldDB" id="A6UM21"/>
<reference evidence="1 2" key="2">
    <citation type="journal article" date="2010" name="Stand. Genomic Sci.">
        <title>Complete genome sequence of the Medicago microsymbiont Ensifer (Sinorhizobium) medicae strain WSM419.</title>
        <authorList>
            <person name="Reeve W."/>
            <person name="Chain P."/>
            <person name="O'Hara G."/>
            <person name="Ardley J."/>
            <person name="Nandesena K."/>
            <person name="Brau L."/>
            <person name="Tiwari R."/>
            <person name="Malfatti S."/>
            <person name="Kiss H."/>
            <person name="Lapidus A."/>
            <person name="Copeland A."/>
            <person name="Nolan M."/>
            <person name="Land M."/>
            <person name="Hauser L."/>
            <person name="Chang Y.J."/>
            <person name="Ivanova N."/>
            <person name="Mavromatis K."/>
            <person name="Markowitz V."/>
            <person name="Kyrpides N."/>
            <person name="Gollagher M."/>
            <person name="Yates R."/>
            <person name="Dilworth M."/>
            <person name="Howieson J."/>
        </authorList>
    </citation>
    <scope>NUCLEOTIDE SEQUENCE [LARGE SCALE GENOMIC DNA]</scope>
    <source>
        <strain evidence="1 2">WSM419</strain>
        <plasmid evidence="2">Plasmid pSMED02</plasmid>
    </source>
</reference>
<dbReference type="Proteomes" id="UP000001108">
    <property type="component" value="Plasmid pSMED02"/>
</dbReference>
<dbReference type="OrthoDB" id="8080681at2"/>
<dbReference type="KEGG" id="smd:Smed_6043"/>
<proteinExistence type="predicted"/>
<name>A6UM21_SINMW</name>
<sequence length="76" mass="8366">MAMKSLSRFLAGVGRVSESVLPQVNRQPPKDQTKAQLFALSKWDLNDMATDPPSSSTVACKLQIRRSLANFPRSCS</sequence>
<evidence type="ECO:0000313" key="1">
    <source>
        <dbReference type="EMBL" id="ABR64701.1"/>
    </source>
</evidence>